<proteinExistence type="predicted"/>
<evidence type="ECO:0000313" key="3">
    <source>
        <dbReference type="Proteomes" id="UP000503440"/>
    </source>
</evidence>
<feature type="transmembrane region" description="Helical" evidence="1">
    <location>
        <begin position="151"/>
        <end position="170"/>
    </location>
</feature>
<organism evidence="2 3">
    <name type="scientific">Acinetobacter indicus</name>
    <dbReference type="NCBI Taxonomy" id="756892"/>
    <lineage>
        <taxon>Bacteria</taxon>
        <taxon>Pseudomonadati</taxon>
        <taxon>Pseudomonadota</taxon>
        <taxon>Gammaproteobacteria</taxon>
        <taxon>Moraxellales</taxon>
        <taxon>Moraxellaceae</taxon>
        <taxon>Acinetobacter</taxon>
    </lineage>
</organism>
<dbReference type="RefSeq" id="WP_163146519.1">
    <property type="nucleotide sequence ID" value="NZ_CP044456.1"/>
</dbReference>
<evidence type="ECO:0000256" key="1">
    <source>
        <dbReference type="SAM" id="Phobius"/>
    </source>
</evidence>
<dbReference type="EMBL" id="CP044456">
    <property type="protein sequence ID" value="QIC71860.1"/>
    <property type="molecule type" value="Genomic_DNA"/>
</dbReference>
<keyword evidence="1" id="KW-0472">Membrane</keyword>
<feature type="transmembrane region" description="Helical" evidence="1">
    <location>
        <begin position="6"/>
        <end position="24"/>
    </location>
</feature>
<dbReference type="Proteomes" id="UP000503440">
    <property type="component" value="Plasmid pB18-1"/>
</dbReference>
<accession>A0A6C0Y6Y3</accession>
<gene>
    <name evidence="2" type="ORF">FSC09_15840</name>
</gene>
<geneLocation type="plasmid" evidence="3">
    <name>pb18-1</name>
</geneLocation>
<feature type="transmembrane region" description="Helical" evidence="1">
    <location>
        <begin position="209"/>
        <end position="227"/>
    </location>
</feature>
<name>A0A6C0Y6Y3_9GAMM</name>
<sequence>MQSLSSVLGVLSFILAFAAVTSIFDRKESIPFKSKTKTIVIMALMAVSLFGLKQYVVDNHAETYDADYRTVYLAVEKVNNEEFSKLVSTALADDKLTKNEFKEIKKASNIDFFDLKDDQPLNFSESSITPIKISPMGETAISLNAGWGTDVLYMSILIALIFIAVGLFKFRDAPEALKAKDHDDLNDEELRQLQKAVLRPELRKQPRKAFIGVGGGLMAMSCAVLFWQTGSGDAYKKELDEFFTANSHIPAVQEFKTKVYANGKISEKEVVEAIKFPATFEKTDIINALK</sequence>
<keyword evidence="1" id="KW-1133">Transmembrane helix</keyword>
<keyword evidence="1" id="KW-0812">Transmembrane</keyword>
<protein>
    <submittedName>
        <fullName evidence="2">Uncharacterized protein</fullName>
    </submittedName>
</protein>
<reference evidence="2 3" key="1">
    <citation type="submission" date="2019-09" db="EMBL/GenBank/DDBJ databases">
        <title>Non-baumannii Acinetobacter spp. carrying blaNDM-1 isolated in China.</title>
        <authorList>
            <person name="Cui C."/>
            <person name="Chen C."/>
            <person name="Sun J."/>
            <person name="Liu Y."/>
        </authorList>
    </citation>
    <scope>NUCLEOTIDE SEQUENCE [LARGE SCALE GENOMIC DNA]</scope>
    <source>
        <strain evidence="2 3">B18</strain>
        <plasmid evidence="3">pb18-1</plasmid>
    </source>
</reference>
<dbReference type="AlphaFoldDB" id="A0A6C0Y6Y3"/>
<evidence type="ECO:0000313" key="2">
    <source>
        <dbReference type="EMBL" id="QIC71860.1"/>
    </source>
</evidence>
<keyword evidence="2" id="KW-0614">Plasmid</keyword>
<feature type="transmembrane region" description="Helical" evidence="1">
    <location>
        <begin position="36"/>
        <end position="56"/>
    </location>
</feature>